<dbReference type="RefSeq" id="WP_169142595.1">
    <property type="nucleotide sequence ID" value="NZ_WTVS01000062.1"/>
</dbReference>
<evidence type="ECO:0000313" key="1">
    <source>
        <dbReference type="EMBL" id="NMG00063.1"/>
    </source>
</evidence>
<dbReference type="Proteomes" id="UP000634522">
    <property type="component" value="Unassembled WGS sequence"/>
</dbReference>
<comment type="caution">
    <text evidence="1">The sequence shown here is derived from an EMBL/GenBank/DDBJ whole genome shotgun (WGS) entry which is preliminary data.</text>
</comment>
<accession>A0ABX1NL42</accession>
<sequence>MLFITSRLPTHNTEPELNPDFVFDLGNNASSRAFYCCRRKKKGSYEEIGSKALLCAIKESKHRQVLLYIHGFSNMPETVFQNAEEFQALCNKKKAGEVLVVPVIWPCDNDLGIVKDYWDDQKAADQSAFALARMFQKFMEWRSSPEYNPEDDPCLKRINVLAHSMGNRVLRETLANWCRYDQPQGLPLLFRATFLVAADIVNESLHRGEVGELISHTSRNVVVYYASDDLALRASKVSNLRNAEASRRLGHTGPEDMDRTPNNVYAIDCDDVNTRYDPPKGHSYFRSGTKKGEPGVVFDHIFNTMLTGRVFPSDEFRKSSILELPGNT</sequence>
<keyword evidence="1" id="KW-0378">Hydrolase</keyword>
<name>A0ABX1NL42_9RHOO</name>
<proteinExistence type="predicted"/>
<reference evidence="1 2" key="1">
    <citation type="submission" date="2019-12" db="EMBL/GenBank/DDBJ databases">
        <title>Comparative genomics gives insights into the taxonomy of the Azoarcus-Aromatoleum group and reveals separate origins of nif in the plant-associated Azoarcus and non-plant-associated Aromatoleum sub-groups.</title>
        <authorList>
            <person name="Lafos M."/>
            <person name="Maluk M."/>
            <person name="Batista M."/>
            <person name="Junghare M."/>
            <person name="Carmona M."/>
            <person name="Faoro H."/>
            <person name="Cruz L.M."/>
            <person name="Battistoni F."/>
            <person name="De Souza E."/>
            <person name="Pedrosa F."/>
            <person name="Chen W.-M."/>
            <person name="Poole P.S."/>
            <person name="Dixon R.A."/>
            <person name="James E.K."/>
        </authorList>
    </citation>
    <scope>NUCLEOTIDE SEQUENCE [LARGE SCALE GENOMIC DNA]</scope>
    <source>
        <strain evidence="1 2">T</strain>
    </source>
</reference>
<dbReference type="InterPro" id="IPR010297">
    <property type="entry name" value="DUF900_hydrolase"/>
</dbReference>
<protein>
    <submittedName>
        <fullName evidence="1">Alpha/beta hydrolase</fullName>
    </submittedName>
</protein>
<dbReference type="Pfam" id="PF05990">
    <property type="entry name" value="DUF900"/>
    <property type="match status" value="1"/>
</dbReference>
<dbReference type="EMBL" id="WTVS01000062">
    <property type="protein sequence ID" value="NMG00063.1"/>
    <property type="molecule type" value="Genomic_DNA"/>
</dbReference>
<gene>
    <name evidence="1" type="ORF">GPA27_22040</name>
</gene>
<organism evidence="1 2">
    <name type="scientific">Aromatoleum toluolicum</name>
    <dbReference type="NCBI Taxonomy" id="90060"/>
    <lineage>
        <taxon>Bacteria</taxon>
        <taxon>Pseudomonadati</taxon>
        <taxon>Pseudomonadota</taxon>
        <taxon>Betaproteobacteria</taxon>
        <taxon>Rhodocyclales</taxon>
        <taxon>Rhodocyclaceae</taxon>
        <taxon>Aromatoleum</taxon>
    </lineage>
</organism>
<keyword evidence="2" id="KW-1185">Reference proteome</keyword>
<dbReference type="GO" id="GO:0016787">
    <property type="term" value="F:hydrolase activity"/>
    <property type="evidence" value="ECO:0007669"/>
    <property type="project" value="UniProtKB-KW"/>
</dbReference>
<evidence type="ECO:0000313" key="2">
    <source>
        <dbReference type="Proteomes" id="UP000634522"/>
    </source>
</evidence>